<dbReference type="GO" id="GO:0003676">
    <property type="term" value="F:nucleic acid binding"/>
    <property type="evidence" value="ECO:0007669"/>
    <property type="project" value="InterPro"/>
</dbReference>
<gene>
    <name evidence="2" type="ORF">FWK35_00035802</name>
</gene>
<keyword evidence="3" id="KW-1185">Reference proteome</keyword>
<dbReference type="PANTHER" id="PTHR33939:SF1">
    <property type="entry name" value="DUF4371 DOMAIN-CONTAINING PROTEIN"/>
    <property type="match status" value="1"/>
</dbReference>
<dbReference type="AlphaFoldDB" id="A0A6G0VP64"/>
<dbReference type="Gene3D" id="3.30.420.10">
    <property type="entry name" value="Ribonuclease H-like superfamily/Ribonuclease H"/>
    <property type="match status" value="1"/>
</dbReference>
<evidence type="ECO:0000313" key="2">
    <source>
        <dbReference type="EMBL" id="KAF0704254.1"/>
    </source>
</evidence>
<dbReference type="InterPro" id="IPR000477">
    <property type="entry name" value="RT_dom"/>
</dbReference>
<evidence type="ECO:0000313" key="3">
    <source>
        <dbReference type="Proteomes" id="UP000478052"/>
    </source>
</evidence>
<evidence type="ECO:0000259" key="1">
    <source>
        <dbReference type="Pfam" id="PF00078"/>
    </source>
</evidence>
<accession>A0A6G0VP64</accession>
<reference evidence="2 3" key="1">
    <citation type="submission" date="2019-08" db="EMBL/GenBank/DDBJ databases">
        <title>Whole genome of Aphis craccivora.</title>
        <authorList>
            <person name="Voronova N.V."/>
            <person name="Shulinski R.S."/>
            <person name="Bandarenka Y.V."/>
            <person name="Zhorov D.G."/>
            <person name="Warner D."/>
        </authorList>
    </citation>
    <scope>NUCLEOTIDE SEQUENCE [LARGE SCALE GENOMIC DNA]</scope>
    <source>
        <strain evidence="2">180601</strain>
        <tissue evidence="2">Whole Body</tissue>
    </source>
</reference>
<dbReference type="PANTHER" id="PTHR33939">
    <property type="entry name" value="PROTEIN CBG22215"/>
    <property type="match status" value="1"/>
</dbReference>
<proteinExistence type="predicted"/>
<organism evidence="2 3">
    <name type="scientific">Aphis craccivora</name>
    <name type="common">Cowpea aphid</name>
    <dbReference type="NCBI Taxonomy" id="307492"/>
    <lineage>
        <taxon>Eukaryota</taxon>
        <taxon>Metazoa</taxon>
        <taxon>Ecdysozoa</taxon>
        <taxon>Arthropoda</taxon>
        <taxon>Hexapoda</taxon>
        <taxon>Insecta</taxon>
        <taxon>Pterygota</taxon>
        <taxon>Neoptera</taxon>
        <taxon>Paraneoptera</taxon>
        <taxon>Hemiptera</taxon>
        <taxon>Sternorrhyncha</taxon>
        <taxon>Aphidomorpha</taxon>
        <taxon>Aphidoidea</taxon>
        <taxon>Aphididae</taxon>
        <taxon>Aphidini</taxon>
        <taxon>Aphis</taxon>
        <taxon>Aphis</taxon>
    </lineage>
</organism>
<protein>
    <submittedName>
        <fullName evidence="2">DDE 3 domain-containing protein</fullName>
    </submittedName>
</protein>
<dbReference type="OrthoDB" id="6615737at2759"/>
<dbReference type="EMBL" id="VUJU01013612">
    <property type="protein sequence ID" value="KAF0704254.1"/>
    <property type="molecule type" value="Genomic_DNA"/>
</dbReference>
<dbReference type="Proteomes" id="UP000478052">
    <property type="component" value="Unassembled WGS sequence"/>
</dbReference>
<comment type="caution">
    <text evidence="2">The sequence shown here is derived from an EMBL/GenBank/DDBJ whole genome shotgun (WGS) entry which is preliminary data.</text>
</comment>
<feature type="non-terminal residue" evidence="2">
    <location>
        <position position="420"/>
    </location>
</feature>
<sequence length="420" mass="47743">MDNASYHSTLIDNFPKSHTRKADVQAWLTKKNVNFSPLENIAELRMRVKALIPFEKKYELDVLALEMGHEVIRLPPYHCQYNPIELIWAQVKNQVAKNNKTFKMVDLEKLTHEALDSVTQHDWEKCVRHAEALQDQDNENEIMRDSMLEPIILTLLPEVRLEKANGNPKMCWKLINNFIDRGNKQNRTINTIMHNGTELNVKDNENIISNKFNDYFINAASDLLTKLKNQQNLIQKLLTVSDSNTSNKIILSLFIPTNELEIINQISKLKNGSSPGLDEQLGLRDRALQLLHSYLSDRKQCVKINESISSLNIVKCGVPQGTVISPILLNIQLNGIHSLSLKSQIICYADDTVMLCSGACANSGRSRLKCAYSGPLIYHPVIPAVPVGPCWSVHVHPLYPRFCVIHRSMCVNQIPMGHRR</sequence>
<name>A0A6G0VP64_APHCR</name>
<dbReference type="InterPro" id="IPR036397">
    <property type="entry name" value="RNaseH_sf"/>
</dbReference>
<feature type="domain" description="Reverse transcriptase" evidence="1">
    <location>
        <begin position="292"/>
        <end position="359"/>
    </location>
</feature>
<dbReference type="Pfam" id="PF00078">
    <property type="entry name" value="RVT_1"/>
    <property type="match status" value="1"/>
</dbReference>